<dbReference type="Gene3D" id="3.40.50.620">
    <property type="entry name" value="HUPs"/>
    <property type="match status" value="1"/>
</dbReference>
<organism evidence="3 4">
    <name type="scientific">Phormidesmis priestleyi ULC007</name>
    <dbReference type="NCBI Taxonomy" id="1920490"/>
    <lineage>
        <taxon>Bacteria</taxon>
        <taxon>Bacillati</taxon>
        <taxon>Cyanobacteriota</taxon>
        <taxon>Cyanophyceae</taxon>
        <taxon>Leptolyngbyales</taxon>
        <taxon>Leptolyngbyaceae</taxon>
        <taxon>Phormidesmis</taxon>
    </lineage>
</organism>
<comment type="caution">
    <text evidence="3">The sequence shown here is derived from an EMBL/GenBank/DDBJ whole genome shotgun (WGS) entry which is preliminary data.</text>
</comment>
<dbReference type="STRING" id="1920490.GCA_001895925_03895"/>
<evidence type="ECO:0000256" key="1">
    <source>
        <dbReference type="ARBA" id="ARBA00008791"/>
    </source>
</evidence>
<evidence type="ECO:0000259" key="2">
    <source>
        <dbReference type="Pfam" id="PF00582"/>
    </source>
</evidence>
<gene>
    <name evidence="3" type="ORF">C7B65_09275</name>
</gene>
<comment type="similarity">
    <text evidence="1">Belongs to the universal stress protein A family.</text>
</comment>
<dbReference type="CDD" id="cd00293">
    <property type="entry name" value="USP-like"/>
    <property type="match status" value="1"/>
</dbReference>
<dbReference type="OrthoDB" id="516822at2"/>
<sequence>MFHKILVAIDRSEHSHQVFDQALDLAKATNSSLMLLHVLSSEEEGSPNVSMIGLDYYPTIAGEISEMHQKQWADYENRGLEMLRSYVEQAAAADVSAEFTQNSGSPGRTICEFARTREANLILIGRRGHSGLNELLLGSVSNYVLHHAPCSVLTVQGQVREPSEVTPDKQVTAVS</sequence>
<dbReference type="SUPFAM" id="SSF52402">
    <property type="entry name" value="Adenine nucleotide alpha hydrolases-like"/>
    <property type="match status" value="1"/>
</dbReference>
<dbReference type="EMBL" id="PVWG01000008">
    <property type="protein sequence ID" value="PSB19858.1"/>
    <property type="molecule type" value="Genomic_DNA"/>
</dbReference>
<reference evidence="3 4" key="2">
    <citation type="submission" date="2018-03" db="EMBL/GenBank/DDBJ databases">
        <title>The ancient ancestry and fast evolution of plastids.</title>
        <authorList>
            <person name="Moore K.R."/>
            <person name="Magnabosco C."/>
            <person name="Momper L."/>
            <person name="Gold D.A."/>
            <person name="Bosak T."/>
            <person name="Fournier G.P."/>
        </authorList>
    </citation>
    <scope>NUCLEOTIDE SEQUENCE [LARGE SCALE GENOMIC DNA]</scope>
    <source>
        <strain evidence="3 4">ULC007</strain>
    </source>
</reference>
<name>A0A2T1DHA2_9CYAN</name>
<dbReference type="InterPro" id="IPR014729">
    <property type="entry name" value="Rossmann-like_a/b/a_fold"/>
</dbReference>
<feature type="domain" description="UspA" evidence="2">
    <location>
        <begin position="1"/>
        <end position="155"/>
    </location>
</feature>
<dbReference type="PANTHER" id="PTHR46268">
    <property type="entry name" value="STRESS RESPONSE PROTEIN NHAX"/>
    <property type="match status" value="1"/>
</dbReference>
<dbReference type="RefSeq" id="WP_073070989.1">
    <property type="nucleotide sequence ID" value="NZ_MPPI01000010.1"/>
</dbReference>
<dbReference type="InterPro" id="IPR006015">
    <property type="entry name" value="Universal_stress_UspA"/>
</dbReference>
<reference evidence="3 4" key="1">
    <citation type="submission" date="2018-02" db="EMBL/GenBank/DDBJ databases">
        <authorList>
            <person name="Cohen D.B."/>
            <person name="Kent A.D."/>
        </authorList>
    </citation>
    <scope>NUCLEOTIDE SEQUENCE [LARGE SCALE GENOMIC DNA]</scope>
    <source>
        <strain evidence="3 4">ULC007</strain>
    </source>
</reference>
<dbReference type="InterPro" id="IPR006016">
    <property type="entry name" value="UspA"/>
</dbReference>
<dbReference type="Proteomes" id="UP000238634">
    <property type="component" value="Unassembled WGS sequence"/>
</dbReference>
<evidence type="ECO:0000313" key="3">
    <source>
        <dbReference type="EMBL" id="PSB19858.1"/>
    </source>
</evidence>
<dbReference type="PRINTS" id="PR01438">
    <property type="entry name" value="UNVRSLSTRESS"/>
</dbReference>
<accession>A0A2T1DHA2</accession>
<dbReference type="Pfam" id="PF00582">
    <property type="entry name" value="Usp"/>
    <property type="match status" value="1"/>
</dbReference>
<protein>
    <submittedName>
        <fullName evidence="3">Universal stress protein</fullName>
    </submittedName>
</protein>
<dbReference type="AlphaFoldDB" id="A0A2T1DHA2"/>
<evidence type="ECO:0000313" key="4">
    <source>
        <dbReference type="Proteomes" id="UP000238634"/>
    </source>
</evidence>
<dbReference type="PIRSF" id="PIRSF006276">
    <property type="entry name" value="UspA"/>
    <property type="match status" value="1"/>
</dbReference>
<keyword evidence="4" id="KW-1185">Reference proteome</keyword>
<dbReference type="PANTHER" id="PTHR46268:SF8">
    <property type="entry name" value="UNIVERSAL STRESS PROTEIN SLL1388"/>
    <property type="match status" value="1"/>
</dbReference>
<proteinExistence type="inferred from homology"/>